<comment type="caution">
    <text evidence="1">The sequence shown here is derived from an EMBL/GenBank/DDBJ whole genome shotgun (WGS) entry which is preliminary data.</text>
</comment>
<dbReference type="InterPro" id="IPR036047">
    <property type="entry name" value="F-box-like_dom_sf"/>
</dbReference>
<dbReference type="SUPFAM" id="SSF81383">
    <property type="entry name" value="F-box domain"/>
    <property type="match status" value="1"/>
</dbReference>
<organism evidence="1 2">
    <name type="scientific">Gigaspora rosea</name>
    <dbReference type="NCBI Taxonomy" id="44941"/>
    <lineage>
        <taxon>Eukaryota</taxon>
        <taxon>Fungi</taxon>
        <taxon>Fungi incertae sedis</taxon>
        <taxon>Mucoromycota</taxon>
        <taxon>Glomeromycotina</taxon>
        <taxon>Glomeromycetes</taxon>
        <taxon>Diversisporales</taxon>
        <taxon>Gigasporaceae</taxon>
        <taxon>Gigaspora</taxon>
    </lineage>
</organism>
<evidence type="ECO:0008006" key="3">
    <source>
        <dbReference type="Google" id="ProtNLM"/>
    </source>
</evidence>
<accession>A0A397VCA2</accession>
<dbReference type="Proteomes" id="UP000266673">
    <property type="component" value="Unassembled WGS sequence"/>
</dbReference>
<dbReference type="AlphaFoldDB" id="A0A397VCA2"/>
<sequence length="268" mass="30910">MKMPTLLPNKLVLEVFTHLSTRNLCRYMILSRYFDQGIKEIIVERFHKAFSNQNKRLLAFISRHDLLELEQTRHAFDFAFESLNNKTLTSIFSVDSTQPKGTIGPNKSKLEGLRLGYGGIWHQRLINESMKYFGWSINIEEQEARLYIYDTKTNQPYSKACFVTSGRLLTPVNIDICESNKGWWTAPLLPKNKKQAPMVKFTGRNKIRENVNGISNITGKFKSISIKASLLLASLEEPRFDKSDIGVKYLLMEGGEEYFNNKKHCIIC</sequence>
<gene>
    <name evidence="1" type="ORF">C2G38_1339838</name>
</gene>
<protein>
    <recommendedName>
        <fullName evidence="3">F-box domain-containing protein</fullName>
    </recommendedName>
</protein>
<dbReference type="EMBL" id="QKWP01000532">
    <property type="protein sequence ID" value="RIB18559.1"/>
    <property type="molecule type" value="Genomic_DNA"/>
</dbReference>
<evidence type="ECO:0000313" key="1">
    <source>
        <dbReference type="EMBL" id="RIB18559.1"/>
    </source>
</evidence>
<proteinExistence type="predicted"/>
<dbReference type="OrthoDB" id="2325560at2759"/>
<evidence type="ECO:0000313" key="2">
    <source>
        <dbReference type="Proteomes" id="UP000266673"/>
    </source>
</evidence>
<reference evidence="1 2" key="1">
    <citation type="submission" date="2018-06" db="EMBL/GenBank/DDBJ databases">
        <title>Comparative genomics reveals the genomic features of Rhizophagus irregularis, R. cerebriforme, R. diaphanum and Gigaspora rosea, and their symbiotic lifestyle signature.</title>
        <authorList>
            <person name="Morin E."/>
            <person name="San Clemente H."/>
            <person name="Chen E.C.H."/>
            <person name="De La Providencia I."/>
            <person name="Hainaut M."/>
            <person name="Kuo A."/>
            <person name="Kohler A."/>
            <person name="Murat C."/>
            <person name="Tang N."/>
            <person name="Roy S."/>
            <person name="Loubradou J."/>
            <person name="Henrissat B."/>
            <person name="Grigoriev I.V."/>
            <person name="Corradi N."/>
            <person name="Roux C."/>
            <person name="Martin F.M."/>
        </authorList>
    </citation>
    <scope>NUCLEOTIDE SEQUENCE [LARGE SCALE GENOMIC DNA]</scope>
    <source>
        <strain evidence="1 2">DAOM 194757</strain>
    </source>
</reference>
<keyword evidence="2" id="KW-1185">Reference proteome</keyword>
<name>A0A397VCA2_9GLOM</name>